<dbReference type="Gene3D" id="3.30.420.40">
    <property type="match status" value="2"/>
</dbReference>
<gene>
    <name evidence="2" type="ORF">BHS01_02820</name>
</gene>
<name>A0A7L4WBI3_9LACT</name>
<dbReference type="Proteomes" id="UP000516280">
    <property type="component" value="Chromosome"/>
</dbReference>
<reference evidence="2 3" key="1">
    <citation type="submission" date="2016-09" db="EMBL/GenBank/DDBJ databases">
        <title>Lactic acid bacteria from MAP meat Genome sequencing and assembly.</title>
        <authorList>
            <person name="Behr J."/>
            <person name="Hilgarth M."/>
            <person name="Vogel R.F."/>
        </authorList>
    </citation>
    <scope>NUCLEOTIDE SEQUENCE [LARGE SCALE GENOMIC DNA]</scope>
    <source>
        <strain evidence="2 3">TMW21615</strain>
    </source>
</reference>
<dbReference type="Pfam" id="PF00480">
    <property type="entry name" value="ROK"/>
    <property type="match status" value="2"/>
</dbReference>
<dbReference type="InterPro" id="IPR000600">
    <property type="entry name" value="ROK"/>
</dbReference>
<dbReference type="InterPro" id="IPR043129">
    <property type="entry name" value="ATPase_NBD"/>
</dbReference>
<dbReference type="CDD" id="cd24152">
    <property type="entry name" value="ASKHA_NBD_ROK-like"/>
    <property type="match status" value="1"/>
</dbReference>
<evidence type="ECO:0000313" key="2">
    <source>
        <dbReference type="EMBL" id="QDJ27559.1"/>
    </source>
</evidence>
<organism evidence="2 3">
    <name type="scientific">Pseudolactococcus paracarnosus</name>
    <dbReference type="NCBI Taxonomy" id="2749962"/>
    <lineage>
        <taxon>Bacteria</taxon>
        <taxon>Bacillati</taxon>
        <taxon>Bacillota</taxon>
        <taxon>Bacilli</taxon>
        <taxon>Lactobacillales</taxon>
        <taxon>Streptococcaceae</taxon>
        <taxon>Pseudolactococcus</taxon>
    </lineage>
</organism>
<evidence type="ECO:0008006" key="4">
    <source>
        <dbReference type="Google" id="ProtNLM"/>
    </source>
</evidence>
<dbReference type="PANTHER" id="PTHR18964">
    <property type="entry name" value="ROK (REPRESSOR, ORF, KINASE) FAMILY"/>
    <property type="match status" value="1"/>
</dbReference>
<evidence type="ECO:0000256" key="1">
    <source>
        <dbReference type="ARBA" id="ARBA00006479"/>
    </source>
</evidence>
<dbReference type="PANTHER" id="PTHR18964:SF165">
    <property type="entry name" value="BETA-GLUCOSIDE KINASE"/>
    <property type="match status" value="1"/>
</dbReference>
<dbReference type="EMBL" id="CP017195">
    <property type="protein sequence ID" value="QDJ27559.1"/>
    <property type="molecule type" value="Genomic_DNA"/>
</dbReference>
<accession>A0A7L4WBI3</accession>
<comment type="similarity">
    <text evidence="1">Belongs to the ROK (NagC/XylR) family.</text>
</comment>
<dbReference type="KEGG" id="lpaa:BHS01_02820"/>
<dbReference type="AlphaFoldDB" id="A0A7L4WBI3"/>
<dbReference type="RefSeq" id="WP_109834967.1">
    <property type="nucleotide sequence ID" value="NZ_CP017195.1"/>
</dbReference>
<sequence>MTYYIGFDIGGTSIKYALVSDSGELIDNGSFPSTPDDGEQIMASMTKQVTRFQESYHIESVGISMPGIVRKDGYMVAAGAIKPFYKVNLKEKCEAAFHLPVVLENDANCVAIAEQWLGNAQGIENYVVVTLGTAVGCGIIINGKIYHGAHGAAGEIGWSMQGSLDYTHDLEEDSWNFTSGVILGLYNRYYQATGQEISDARLILDLVRKGDVVATKVMDQYYEDVAKGLLNLICAFDPEVLLIGGGISANQEFLENLTDRFDKIKRHHSSINRLKNETIADIKPCFLRNDAGLIGAVYQAKKMK</sequence>
<protein>
    <recommendedName>
        <fullName evidence="4">ROK family protein</fullName>
    </recommendedName>
</protein>
<evidence type="ECO:0000313" key="3">
    <source>
        <dbReference type="Proteomes" id="UP000516280"/>
    </source>
</evidence>
<dbReference type="SUPFAM" id="SSF53067">
    <property type="entry name" value="Actin-like ATPase domain"/>
    <property type="match status" value="1"/>
</dbReference>
<proteinExistence type="inferred from homology"/>